<name>A0A4P6EP91_9MICO</name>
<dbReference type="AlphaFoldDB" id="A0A4P6EP91"/>
<keyword evidence="4" id="KW-0472">Membrane</keyword>
<dbReference type="KEGG" id="xyl:ET495_14880"/>
<protein>
    <recommendedName>
        <fullName evidence="6">CBM-cenC domain-containing protein</fullName>
    </recommendedName>
</protein>
<evidence type="ECO:0000256" key="1">
    <source>
        <dbReference type="ARBA" id="ARBA00009209"/>
    </source>
</evidence>
<evidence type="ECO:0000256" key="4">
    <source>
        <dbReference type="SAM" id="Phobius"/>
    </source>
</evidence>
<dbReference type="RefSeq" id="WP_129205429.1">
    <property type="nucleotide sequence ID" value="NZ_CP035495.1"/>
</dbReference>
<evidence type="ECO:0000256" key="2">
    <source>
        <dbReference type="ARBA" id="ARBA00022801"/>
    </source>
</evidence>
<keyword evidence="3" id="KW-0326">Glycosidase</keyword>
<dbReference type="Pfam" id="PF01270">
    <property type="entry name" value="Glyco_hydro_8"/>
    <property type="match status" value="1"/>
</dbReference>
<dbReference type="GO" id="GO:0004553">
    <property type="term" value="F:hydrolase activity, hydrolyzing O-glycosyl compounds"/>
    <property type="evidence" value="ECO:0007669"/>
    <property type="project" value="InterPro"/>
</dbReference>
<feature type="domain" description="CBM-cenC" evidence="6">
    <location>
        <begin position="39"/>
        <end position="163"/>
    </location>
</feature>
<evidence type="ECO:0000313" key="8">
    <source>
        <dbReference type="Proteomes" id="UP000291758"/>
    </source>
</evidence>
<accession>A0A4P6EP91</accession>
<keyword evidence="4" id="KW-0812">Transmembrane</keyword>
<keyword evidence="4" id="KW-1133">Transmembrane helix</keyword>
<reference evidence="7 8" key="1">
    <citation type="submission" date="2019-01" db="EMBL/GenBank/DDBJ databases">
        <title>Genome sequencing of strain 2JSPR-7.</title>
        <authorList>
            <person name="Heo J."/>
            <person name="Kim S.-J."/>
            <person name="Kim J.-S."/>
            <person name="Hong S.-B."/>
            <person name="Kwon S.-W."/>
        </authorList>
    </citation>
    <scope>NUCLEOTIDE SEQUENCE [LARGE SCALE GENOMIC DNA]</scope>
    <source>
        <strain evidence="7 8">2JSPR-7</strain>
    </source>
</reference>
<evidence type="ECO:0000256" key="3">
    <source>
        <dbReference type="ARBA" id="ARBA00023295"/>
    </source>
</evidence>
<dbReference type="InterPro" id="IPR008979">
    <property type="entry name" value="Galactose-bd-like_sf"/>
</dbReference>
<dbReference type="GO" id="GO:0005975">
    <property type="term" value="P:carbohydrate metabolic process"/>
    <property type="evidence" value="ECO:0007669"/>
    <property type="project" value="InterPro"/>
</dbReference>
<dbReference type="Proteomes" id="UP000291758">
    <property type="component" value="Chromosome"/>
</dbReference>
<evidence type="ECO:0000256" key="5">
    <source>
        <dbReference type="SAM" id="SignalP"/>
    </source>
</evidence>
<feature type="transmembrane region" description="Helical" evidence="4">
    <location>
        <begin position="896"/>
        <end position="915"/>
    </location>
</feature>
<sequence>MRSRALKAVGVGGLVAALAGLSPAGLAAAADGAGPTPSDVVLSETFDDGTLGVLSQSGSPTLTFVDADAGKALQVSGRAQTWDTVQSPAGIFSAGVEYTLSARVRLVDEAPGSVARFTLDDGSYTPVGAADVGTGAWTEISGTYTLPGPGAAATTKFSIEAGPWDGSVKPSFLVDDVLVTAGQPSTPTGPLPTPGTVVLDSGFEDGLDGWVPRMGSAGDHVVEQTGTDAHGGAHAALVTGRTSQGSGIGHDTTGLLVPGATYTVTAWVRFPDGAPVDSVWLTHQRVTGASTTFVTLGQFSNVTNTEWNQVSAQFTMPAADSSLLYFETRYTATGGNTSDFLVDDVRIAVAAPEAPVTEDPDVPFVPLERPGPVPATTGAAQTGVYRNLFTEWDPALTDADVQAKLDHYWETYFTSTDDDKRLYYPAGTDADGDLAYILDAGNEDVRSEGMSYGMMIAVQMGKQHEFDALWNWATTYMQHQSGPRQGYFCWQAMTDGQCADPNPASDGEEYFATALFFAAHRWGNGTGIYDYEAQANAILDTMLHKEDMNGGVVDGITNMFDRDHQMVVFVPEGNAATYSDPSYHVPAFYELWGRWAKGWNGNTAADRQFWLDAAARSRQFFGESTHPSTGLAPDYANFDGTPKDSGNHADFRFDAWRTAVNWSVDNAWWAKDDAEQALSNRIQSFFERKGLDTYANQYALVGKALSTDHSPGLVASNGVASLAATDSRAWKFVEELWNLEPATGRWRYYDGLLNFMALLHTSGHFQAWGPAEEPVTPPVVEPTTPPARTATVSVPQTATPGQTIPVTVGTDWAGETVQVWLHSTPRHLVTGAVRADGTIEATIPADTALGTHSIVVLDAAGVHLGAAELQIVAAPAAATPTPAAGTLPITGVDGTALAVASLLAIALAGAGGLMVRHRRRRTVQ</sequence>
<dbReference type="InterPro" id="IPR012341">
    <property type="entry name" value="6hp_glycosidase-like_sf"/>
</dbReference>
<keyword evidence="2" id="KW-0378">Hydrolase</keyword>
<dbReference type="SUPFAM" id="SSF48208">
    <property type="entry name" value="Six-hairpin glycosidases"/>
    <property type="match status" value="1"/>
</dbReference>
<keyword evidence="5" id="KW-0732">Signal</keyword>
<dbReference type="Pfam" id="PF02018">
    <property type="entry name" value="CBM_4_9"/>
    <property type="match status" value="2"/>
</dbReference>
<feature type="domain" description="CBM-cenC" evidence="6">
    <location>
        <begin position="197"/>
        <end position="329"/>
    </location>
</feature>
<dbReference type="PRINTS" id="PR00735">
    <property type="entry name" value="GLHYDRLASE8"/>
</dbReference>
<dbReference type="Gene3D" id="1.50.10.10">
    <property type="match status" value="1"/>
</dbReference>
<feature type="signal peptide" evidence="5">
    <location>
        <begin position="1"/>
        <end position="29"/>
    </location>
</feature>
<evidence type="ECO:0000259" key="6">
    <source>
        <dbReference type="Pfam" id="PF02018"/>
    </source>
</evidence>
<comment type="similarity">
    <text evidence="1">Belongs to the glycosyl hydrolase 8 (cellulase D) family.</text>
</comment>
<feature type="chain" id="PRO_5020718644" description="CBM-cenC domain-containing protein" evidence="5">
    <location>
        <begin position="30"/>
        <end position="924"/>
    </location>
</feature>
<evidence type="ECO:0000313" key="7">
    <source>
        <dbReference type="EMBL" id="QAY64276.1"/>
    </source>
</evidence>
<dbReference type="SUPFAM" id="SSF49785">
    <property type="entry name" value="Galactose-binding domain-like"/>
    <property type="match status" value="2"/>
</dbReference>
<dbReference type="EMBL" id="CP035495">
    <property type="protein sequence ID" value="QAY64276.1"/>
    <property type="molecule type" value="Genomic_DNA"/>
</dbReference>
<dbReference type="InterPro" id="IPR003305">
    <property type="entry name" value="CenC_carb-bd"/>
</dbReference>
<organism evidence="7 8">
    <name type="scientific">Xylanimonas allomyrinae</name>
    <dbReference type="NCBI Taxonomy" id="2509459"/>
    <lineage>
        <taxon>Bacteria</taxon>
        <taxon>Bacillati</taxon>
        <taxon>Actinomycetota</taxon>
        <taxon>Actinomycetes</taxon>
        <taxon>Micrococcales</taxon>
        <taxon>Promicromonosporaceae</taxon>
        <taxon>Xylanimonas</taxon>
    </lineage>
</organism>
<dbReference type="InterPro" id="IPR008928">
    <property type="entry name" value="6-hairpin_glycosidase_sf"/>
</dbReference>
<keyword evidence="8" id="KW-1185">Reference proteome</keyword>
<proteinExistence type="inferred from homology"/>
<dbReference type="InterPro" id="IPR002037">
    <property type="entry name" value="Glyco_hydro_8"/>
</dbReference>
<gene>
    <name evidence="7" type="ORF">ET495_14880</name>
</gene>
<dbReference type="OrthoDB" id="525039at2"/>
<dbReference type="Gene3D" id="2.60.120.260">
    <property type="entry name" value="Galactose-binding domain-like"/>
    <property type="match status" value="2"/>
</dbReference>